<dbReference type="InterPro" id="IPR001123">
    <property type="entry name" value="LeuE-type"/>
</dbReference>
<keyword evidence="5 7" id="KW-1133">Transmembrane helix</keyword>
<dbReference type="PIRSF" id="PIRSF006324">
    <property type="entry name" value="LeuE"/>
    <property type="match status" value="1"/>
</dbReference>
<organism evidence="8 9">
    <name type="scientific">Pseudomonas libanensis</name>
    <dbReference type="NCBI Taxonomy" id="75588"/>
    <lineage>
        <taxon>Bacteria</taxon>
        <taxon>Pseudomonadati</taxon>
        <taxon>Pseudomonadota</taxon>
        <taxon>Gammaproteobacteria</taxon>
        <taxon>Pseudomonadales</taxon>
        <taxon>Pseudomonadaceae</taxon>
        <taxon>Pseudomonas</taxon>
    </lineage>
</organism>
<comment type="subcellular location">
    <subcellularLocation>
        <location evidence="1">Cell membrane</location>
        <topology evidence="1">Multi-pass membrane protein</topology>
    </subcellularLocation>
</comment>
<evidence type="ECO:0000313" key="9">
    <source>
        <dbReference type="Proteomes" id="UP000051446"/>
    </source>
</evidence>
<dbReference type="PANTHER" id="PTHR30086:SF14">
    <property type="entry name" value="HOMOSERINE_HOMOSERINE LACTONE EFFLUX PROTEIN"/>
    <property type="match status" value="1"/>
</dbReference>
<keyword evidence="4 7" id="KW-0812">Transmembrane</keyword>
<dbReference type="Pfam" id="PF01810">
    <property type="entry name" value="LysE"/>
    <property type="match status" value="1"/>
</dbReference>
<evidence type="ECO:0000256" key="1">
    <source>
        <dbReference type="ARBA" id="ARBA00004651"/>
    </source>
</evidence>
<dbReference type="PATRIC" id="fig|75588.4.peg.3954"/>
<gene>
    <name evidence="8" type="ORF">TU73_07920</name>
</gene>
<evidence type="ECO:0000313" key="8">
    <source>
        <dbReference type="EMBL" id="KRP46750.1"/>
    </source>
</evidence>
<accession>A0A0R2YNS1</accession>
<keyword evidence="6 7" id="KW-0472">Membrane</keyword>
<feature type="transmembrane region" description="Helical" evidence="7">
    <location>
        <begin position="119"/>
        <end position="141"/>
    </location>
</feature>
<feature type="transmembrane region" description="Helical" evidence="7">
    <location>
        <begin position="188"/>
        <end position="208"/>
    </location>
</feature>
<comment type="similarity">
    <text evidence="2">Belongs to the Rht family.</text>
</comment>
<sequence length="212" mass="22743">MTLETWLLFSGAALVVILIPGPLSLLMISNSLNYGLRRSYPAFLGGVFASICLLSASALGLGALLLASEQLFSTLKILGALYLFYLAWQSWQQSRLPAHAAQVPQTPAVPRFRALFGRAFVLGASNPKDILFFAAFLPQFLTSQQPFLPQLLIMIATWTVLDLLCKLAYGLGAHGAARYLRSGAGQSWFNRISAALFGGAGAAALINVRGPL</sequence>
<name>A0A0R2YNS1_9PSED</name>
<comment type="caution">
    <text evidence="8">The sequence shown here is derived from an EMBL/GenBank/DDBJ whole genome shotgun (WGS) entry which is preliminary data.</text>
</comment>
<evidence type="ECO:0000256" key="2">
    <source>
        <dbReference type="ARBA" id="ARBA00007928"/>
    </source>
</evidence>
<evidence type="ECO:0000256" key="4">
    <source>
        <dbReference type="ARBA" id="ARBA00022692"/>
    </source>
</evidence>
<dbReference type="AlphaFoldDB" id="A0A0R2YNS1"/>
<feature type="transmembrane region" description="Helical" evidence="7">
    <location>
        <begin position="6"/>
        <end position="28"/>
    </location>
</feature>
<feature type="transmembrane region" description="Helical" evidence="7">
    <location>
        <begin position="40"/>
        <end position="65"/>
    </location>
</feature>
<dbReference type="GO" id="GO:0042970">
    <property type="term" value="F:homoserine transmembrane transporter activity"/>
    <property type="evidence" value="ECO:0007669"/>
    <property type="project" value="TreeGrafter"/>
</dbReference>
<feature type="transmembrane region" description="Helical" evidence="7">
    <location>
        <begin position="147"/>
        <end position="167"/>
    </location>
</feature>
<evidence type="ECO:0000256" key="3">
    <source>
        <dbReference type="ARBA" id="ARBA00022475"/>
    </source>
</evidence>
<protein>
    <submittedName>
        <fullName evidence="8">Amino acid transporter LysE</fullName>
    </submittedName>
</protein>
<proteinExistence type="inferred from homology"/>
<dbReference type="EMBL" id="JYLH01000004">
    <property type="protein sequence ID" value="KRP46750.1"/>
    <property type="molecule type" value="Genomic_DNA"/>
</dbReference>
<evidence type="ECO:0000256" key="7">
    <source>
        <dbReference type="SAM" id="Phobius"/>
    </source>
</evidence>
<dbReference type="PANTHER" id="PTHR30086">
    <property type="entry name" value="ARGININE EXPORTER PROTEIN ARGO"/>
    <property type="match status" value="1"/>
</dbReference>
<evidence type="ECO:0000256" key="5">
    <source>
        <dbReference type="ARBA" id="ARBA00022989"/>
    </source>
</evidence>
<dbReference type="GO" id="GO:0005886">
    <property type="term" value="C:plasma membrane"/>
    <property type="evidence" value="ECO:0007669"/>
    <property type="project" value="UniProtKB-SubCell"/>
</dbReference>
<keyword evidence="3" id="KW-1003">Cell membrane</keyword>
<evidence type="ECO:0000256" key="6">
    <source>
        <dbReference type="ARBA" id="ARBA00023136"/>
    </source>
</evidence>
<reference evidence="8 9" key="1">
    <citation type="submission" date="2015-02" db="EMBL/GenBank/DDBJ databases">
        <title>Pseudomonas helleri sp. nov. and Pseudomonas weihenstephanensis sp. nov., isolated from raw cows milk.</title>
        <authorList>
            <person name="von Neubeck M."/>
            <person name="Huptas C."/>
            <person name="Wenning M."/>
            <person name="Scherer S."/>
        </authorList>
    </citation>
    <scope>NUCLEOTIDE SEQUENCE [LARGE SCALE GENOMIC DNA]</scope>
    <source>
        <strain evidence="8 9">DSM 17149</strain>
    </source>
</reference>
<dbReference type="Proteomes" id="UP000051446">
    <property type="component" value="Unassembled WGS sequence"/>
</dbReference>
<dbReference type="RefSeq" id="WP_057011737.1">
    <property type="nucleotide sequence ID" value="NZ_JYLH01000004.1"/>
</dbReference>